<dbReference type="InterPro" id="IPR001647">
    <property type="entry name" value="HTH_TetR"/>
</dbReference>
<protein>
    <submittedName>
        <fullName evidence="4">Transcriptional regulator</fullName>
    </submittedName>
</protein>
<evidence type="ECO:0000256" key="1">
    <source>
        <dbReference type="ARBA" id="ARBA00023125"/>
    </source>
</evidence>
<name>I3C6I7_9FLAO</name>
<accession>I3C6I7</accession>
<evidence type="ECO:0000259" key="3">
    <source>
        <dbReference type="PROSITE" id="PS50977"/>
    </source>
</evidence>
<proteinExistence type="predicted"/>
<dbReference type="GO" id="GO:0003677">
    <property type="term" value="F:DNA binding"/>
    <property type="evidence" value="ECO:0007669"/>
    <property type="project" value="UniProtKB-UniRule"/>
</dbReference>
<dbReference type="AlphaFoldDB" id="I3C6I7"/>
<dbReference type="InterPro" id="IPR009057">
    <property type="entry name" value="Homeodomain-like_sf"/>
</dbReference>
<organism evidence="4 5">
    <name type="scientific">Galbibacter orientalis DSM 19592</name>
    <dbReference type="NCBI Taxonomy" id="926559"/>
    <lineage>
        <taxon>Bacteria</taxon>
        <taxon>Pseudomonadati</taxon>
        <taxon>Bacteroidota</taxon>
        <taxon>Flavobacteriia</taxon>
        <taxon>Flavobacteriales</taxon>
        <taxon>Flavobacteriaceae</taxon>
        <taxon>Galbibacter</taxon>
    </lineage>
</organism>
<evidence type="ECO:0000313" key="4">
    <source>
        <dbReference type="EMBL" id="EIJ39230.1"/>
    </source>
</evidence>
<dbReference type="OrthoDB" id="649282at2"/>
<dbReference type="SUPFAM" id="SSF46689">
    <property type="entry name" value="Homeodomain-like"/>
    <property type="match status" value="1"/>
</dbReference>
<dbReference type="Proteomes" id="UP000004690">
    <property type="component" value="Unassembled WGS sequence"/>
</dbReference>
<dbReference type="STRING" id="926559.JoomaDRAFT_2242"/>
<feature type="domain" description="HTH tetR-type" evidence="3">
    <location>
        <begin position="23"/>
        <end position="83"/>
    </location>
</feature>
<dbReference type="PROSITE" id="PS50977">
    <property type="entry name" value="HTH_TETR_2"/>
    <property type="match status" value="1"/>
</dbReference>
<dbReference type="HOGENOM" id="CLU_1233814_0_0_10"/>
<dbReference type="Pfam" id="PF00440">
    <property type="entry name" value="TetR_N"/>
    <property type="match status" value="1"/>
</dbReference>
<evidence type="ECO:0000313" key="5">
    <source>
        <dbReference type="Proteomes" id="UP000004690"/>
    </source>
</evidence>
<gene>
    <name evidence="4" type="ORF">JoomaDRAFT_2242</name>
</gene>
<keyword evidence="5" id="KW-1185">Reference proteome</keyword>
<feature type="DNA-binding region" description="H-T-H motif" evidence="2">
    <location>
        <begin position="46"/>
        <end position="65"/>
    </location>
</feature>
<dbReference type="RefSeq" id="WP_008612613.1">
    <property type="nucleotide sequence ID" value="NZ_JH651379.1"/>
</dbReference>
<dbReference type="eggNOG" id="COG1309">
    <property type="taxonomic scope" value="Bacteria"/>
</dbReference>
<sequence length="223" mass="26080">MKLPGNLRFTINEKLFLKDPESSDLGRKILKHSILMIDEIGFDAFTFKKLGECIGSNESSIYRYFENKHKLLLYLSSWYWSWVEYRMLFAIQNIDDSKEKLHRVVYEVTCEVKDDIRTEYIDEAVLNRIIISEYSKAFLTKEVDTENKDGFFLVYKKVISLLANIIAEVNPEYPYSKSLASSVVVGALNQHFIKRHFKSITDFSEPDKNVASFYIQTLDKILL</sequence>
<dbReference type="EMBL" id="JH651379">
    <property type="protein sequence ID" value="EIJ39230.1"/>
    <property type="molecule type" value="Genomic_DNA"/>
</dbReference>
<reference evidence="4 5" key="1">
    <citation type="submission" date="2012-02" db="EMBL/GenBank/DDBJ databases">
        <title>Improved High-Quality Draft genome of Joostella marina DSM 19592.</title>
        <authorList>
            <consortium name="US DOE Joint Genome Institute (JGI-PGF)"/>
            <person name="Lucas S."/>
            <person name="Copeland A."/>
            <person name="Lapidus A."/>
            <person name="Bruce D."/>
            <person name="Goodwin L."/>
            <person name="Pitluck S."/>
            <person name="Peters L."/>
            <person name="Chertkov O."/>
            <person name="Ovchinnikova G."/>
            <person name="Kyrpides N."/>
            <person name="Mavromatis K."/>
            <person name="Detter J.C."/>
            <person name="Han C."/>
            <person name="Land M."/>
            <person name="Hauser L."/>
            <person name="Markowitz V."/>
            <person name="Cheng J.-F."/>
            <person name="Hugenholtz P."/>
            <person name="Woyke T."/>
            <person name="Wu D."/>
            <person name="Tindall B."/>
            <person name="Brambilla E."/>
            <person name="Klenk H.-P."/>
            <person name="Eisen J.A."/>
        </authorList>
    </citation>
    <scope>NUCLEOTIDE SEQUENCE [LARGE SCALE GENOMIC DNA]</scope>
    <source>
        <strain evidence="4 5">DSM 19592</strain>
    </source>
</reference>
<keyword evidence="1 2" id="KW-0238">DNA-binding</keyword>
<evidence type="ECO:0000256" key="2">
    <source>
        <dbReference type="PROSITE-ProRule" id="PRU00335"/>
    </source>
</evidence>
<dbReference type="Gene3D" id="1.10.357.10">
    <property type="entry name" value="Tetracycline Repressor, domain 2"/>
    <property type="match status" value="1"/>
</dbReference>